<evidence type="ECO:0000313" key="2">
    <source>
        <dbReference type="EMBL" id="CDW83036.1"/>
    </source>
</evidence>
<dbReference type="Gene3D" id="3.40.50.300">
    <property type="entry name" value="P-loop containing nucleotide triphosphate hydrolases"/>
    <property type="match status" value="1"/>
</dbReference>
<dbReference type="Proteomes" id="UP000039865">
    <property type="component" value="Unassembled WGS sequence"/>
</dbReference>
<dbReference type="EMBL" id="CCKQ01011465">
    <property type="protein sequence ID" value="CDW83036.1"/>
    <property type="molecule type" value="Genomic_DNA"/>
</dbReference>
<protein>
    <submittedName>
        <fullName evidence="2">Ras gtpase</fullName>
    </submittedName>
</protein>
<dbReference type="PANTHER" id="PTHR47979">
    <property type="entry name" value="DRAB11-RELATED"/>
    <property type="match status" value="1"/>
</dbReference>
<dbReference type="OrthoDB" id="9989112at2759"/>
<accession>A0A078AMA9</accession>
<dbReference type="InterPro" id="IPR050209">
    <property type="entry name" value="Rab_GTPases_membrane_traffic"/>
</dbReference>
<dbReference type="AlphaFoldDB" id="A0A078AMA9"/>
<proteinExistence type="predicted"/>
<feature type="compositionally biased region" description="Polar residues" evidence="1">
    <location>
        <begin position="52"/>
        <end position="81"/>
    </location>
</feature>
<dbReference type="GO" id="GO:0005525">
    <property type="term" value="F:GTP binding"/>
    <property type="evidence" value="ECO:0007669"/>
    <property type="project" value="InterPro"/>
</dbReference>
<dbReference type="SUPFAM" id="SSF52540">
    <property type="entry name" value="P-loop containing nucleoside triphosphate hydrolases"/>
    <property type="match status" value="1"/>
</dbReference>
<organism evidence="2 3">
    <name type="scientific">Stylonychia lemnae</name>
    <name type="common">Ciliate</name>
    <dbReference type="NCBI Taxonomy" id="5949"/>
    <lineage>
        <taxon>Eukaryota</taxon>
        <taxon>Sar</taxon>
        <taxon>Alveolata</taxon>
        <taxon>Ciliophora</taxon>
        <taxon>Intramacronucleata</taxon>
        <taxon>Spirotrichea</taxon>
        <taxon>Stichotrichia</taxon>
        <taxon>Sporadotrichida</taxon>
        <taxon>Oxytrichidae</taxon>
        <taxon>Stylonychinae</taxon>
        <taxon>Stylonychia</taxon>
    </lineage>
</organism>
<dbReference type="Pfam" id="PF00071">
    <property type="entry name" value="Ras"/>
    <property type="match status" value="1"/>
</dbReference>
<dbReference type="InterPro" id="IPR027417">
    <property type="entry name" value="P-loop_NTPase"/>
</dbReference>
<dbReference type="InterPro" id="IPR001806">
    <property type="entry name" value="Small_GTPase"/>
</dbReference>
<keyword evidence="3" id="KW-1185">Reference proteome</keyword>
<name>A0A078AMA9_STYLE</name>
<evidence type="ECO:0000313" key="3">
    <source>
        <dbReference type="Proteomes" id="UP000039865"/>
    </source>
</evidence>
<sequence length="81" mass="9397">MLSQTFGIQRKVPLENAQQFANNNNLMFMETSALSKDQVDQALRKLLENVHRNNPQRYQAENTQRLREVTQTPQKQSSSCC</sequence>
<dbReference type="GO" id="GO:0003924">
    <property type="term" value="F:GTPase activity"/>
    <property type="evidence" value="ECO:0007669"/>
    <property type="project" value="InterPro"/>
</dbReference>
<reference evidence="2 3" key="1">
    <citation type="submission" date="2014-06" db="EMBL/GenBank/DDBJ databases">
        <authorList>
            <person name="Swart Estienne"/>
        </authorList>
    </citation>
    <scope>NUCLEOTIDE SEQUENCE [LARGE SCALE GENOMIC DNA]</scope>
    <source>
        <strain evidence="2 3">130c</strain>
    </source>
</reference>
<gene>
    <name evidence="2" type="primary">Contig13931.g14869</name>
    <name evidence="2" type="ORF">STYLEM_12075</name>
</gene>
<dbReference type="PROSITE" id="PS51419">
    <property type="entry name" value="RAB"/>
    <property type="match status" value="1"/>
</dbReference>
<evidence type="ECO:0000256" key="1">
    <source>
        <dbReference type="SAM" id="MobiDB-lite"/>
    </source>
</evidence>
<feature type="region of interest" description="Disordered" evidence="1">
    <location>
        <begin position="50"/>
        <end position="81"/>
    </location>
</feature>
<dbReference type="InParanoid" id="A0A078AMA9"/>